<reference evidence="1 2" key="1">
    <citation type="journal article" date="2013" name="Genome Announc.">
        <title>Genome Sequence of Sporolactobacillus laevolacticus DSM442, an Efficient Polymer-Grade D-Lactate Producer from Agricultural Waste Cottonseed as a Nitrogen Source.</title>
        <authorList>
            <person name="Wang H."/>
            <person name="Wang L."/>
            <person name="Ju J."/>
            <person name="Yu B."/>
            <person name="Ma Y."/>
        </authorList>
    </citation>
    <scope>NUCLEOTIDE SEQUENCE [LARGE SCALE GENOMIC DNA]</scope>
    <source>
        <strain evidence="1 2">DSM 442</strain>
    </source>
</reference>
<gene>
    <name evidence="1" type="ORF">P343_08610</name>
</gene>
<evidence type="ECO:0000313" key="2">
    <source>
        <dbReference type="Proteomes" id="UP000018296"/>
    </source>
</evidence>
<dbReference type="AlphaFoldDB" id="V6IY02"/>
<keyword evidence="2" id="KW-1185">Reference proteome</keyword>
<protein>
    <submittedName>
        <fullName evidence="1">Uncharacterized protein</fullName>
    </submittedName>
</protein>
<name>V6IY02_9BACL</name>
<evidence type="ECO:0000313" key="1">
    <source>
        <dbReference type="EMBL" id="EST12257.1"/>
    </source>
</evidence>
<organism evidence="1 2">
    <name type="scientific">Sporolactobacillus laevolacticus DSM 442</name>
    <dbReference type="NCBI Taxonomy" id="1395513"/>
    <lineage>
        <taxon>Bacteria</taxon>
        <taxon>Bacillati</taxon>
        <taxon>Bacillota</taxon>
        <taxon>Bacilli</taxon>
        <taxon>Bacillales</taxon>
        <taxon>Sporolactobacillaceae</taxon>
        <taxon>Sporolactobacillus</taxon>
    </lineage>
</organism>
<proteinExistence type="predicted"/>
<comment type="caution">
    <text evidence="1">The sequence shown here is derived from an EMBL/GenBank/DDBJ whole genome shotgun (WGS) entry which is preliminary data.</text>
</comment>
<dbReference type="STRING" id="1395513.P343_08610"/>
<accession>V6IY02</accession>
<sequence length="35" mass="4071">MNRSEKCRKGPVQRAIVRENMVIVPKSCRDGRSRI</sequence>
<dbReference type="EMBL" id="AWTC01000006">
    <property type="protein sequence ID" value="EST12257.1"/>
    <property type="molecule type" value="Genomic_DNA"/>
</dbReference>
<dbReference type="Proteomes" id="UP000018296">
    <property type="component" value="Unassembled WGS sequence"/>
</dbReference>